<dbReference type="AlphaFoldDB" id="A0A644ZC59"/>
<sequence length="267" mass="28840">MKKLLLLILVIPLALVSCKKDDDDDLVLPTPYDQINVAQKQEAFVLLSTATWCGYCGEWGIPAFEGAFSGSNGVDSTRVNGVALHYSSSDPMYNSLSATIKTAMGIGGPPNLWIEFDNSYNLSPSGWSNAIKTRQNQTAPACGVGLYSKYSGGKYTIYVKVKYFSSMSGTYNLALYAFQNGVVNGQDINNVGTDPAYIHNRVLRAEVTNGSTWGTQLFSGTSPTADFTATYSYTPPTSIQSTNIHFVAVIYEMNSGSPVATINSNSY</sequence>
<reference evidence="1" key="1">
    <citation type="submission" date="2019-08" db="EMBL/GenBank/DDBJ databases">
        <authorList>
            <person name="Kucharzyk K."/>
            <person name="Murdoch R.W."/>
            <person name="Higgins S."/>
            <person name="Loffler F."/>
        </authorList>
    </citation>
    <scope>NUCLEOTIDE SEQUENCE</scope>
</reference>
<dbReference type="Gene3D" id="2.60.40.10">
    <property type="entry name" value="Immunoglobulins"/>
    <property type="match status" value="1"/>
</dbReference>
<protein>
    <recommendedName>
        <fullName evidence="2">Outer membrane protein Omp28</fullName>
    </recommendedName>
</protein>
<evidence type="ECO:0000313" key="1">
    <source>
        <dbReference type="EMBL" id="MPM38466.1"/>
    </source>
</evidence>
<gene>
    <name evidence="1" type="ORF">SDC9_85095</name>
</gene>
<evidence type="ECO:0008006" key="2">
    <source>
        <dbReference type="Google" id="ProtNLM"/>
    </source>
</evidence>
<dbReference type="InterPro" id="IPR013783">
    <property type="entry name" value="Ig-like_fold"/>
</dbReference>
<dbReference type="InterPro" id="IPR021615">
    <property type="entry name" value="Omp28"/>
</dbReference>
<accession>A0A644ZC59</accession>
<comment type="caution">
    <text evidence="1">The sequence shown here is derived from an EMBL/GenBank/DDBJ whole genome shotgun (WGS) entry which is preliminary data.</text>
</comment>
<dbReference type="EMBL" id="VSSQ01008295">
    <property type="protein sequence ID" value="MPM38466.1"/>
    <property type="molecule type" value="Genomic_DNA"/>
</dbReference>
<organism evidence="1">
    <name type="scientific">bioreactor metagenome</name>
    <dbReference type="NCBI Taxonomy" id="1076179"/>
    <lineage>
        <taxon>unclassified sequences</taxon>
        <taxon>metagenomes</taxon>
        <taxon>ecological metagenomes</taxon>
    </lineage>
</organism>
<name>A0A644ZC59_9ZZZZ</name>
<proteinExistence type="predicted"/>
<dbReference type="Pfam" id="PF11551">
    <property type="entry name" value="Omp28"/>
    <property type="match status" value="1"/>
</dbReference>
<dbReference type="PROSITE" id="PS51257">
    <property type="entry name" value="PROKAR_LIPOPROTEIN"/>
    <property type="match status" value="1"/>
</dbReference>